<dbReference type="InterPro" id="IPR012318">
    <property type="entry name" value="HTH_CRP"/>
</dbReference>
<dbReference type="Gene3D" id="1.10.10.10">
    <property type="entry name" value="Winged helix-like DNA-binding domain superfamily/Winged helix DNA-binding domain"/>
    <property type="match status" value="1"/>
</dbReference>
<sequence>MFSGYTINEKQVGPAHVLPGLVNTGFSTKLQAACDHHSQRLSKDCTLLLEGDPCQVVYCVLDGWLALSKTLEQGQTQIIDFALQGDIVDPTTADGETSSVTINGLTLGTVATLHRATWQTLISDCPDLRQWLHGKDAARRARHSERMLRLGKGTAEMRVAYALLELHIRVNMISGSALPEFHIPLTQQQIGDFIGLSSVHVCRTMRRMSRNGILAMSDHMDVRILNPQALSHMAGIDHATLKREIVPALPSQTRRTSAP</sequence>
<keyword evidence="6" id="KW-1185">Reference proteome</keyword>
<dbReference type="Pfam" id="PF00027">
    <property type="entry name" value="cNMP_binding"/>
    <property type="match status" value="1"/>
</dbReference>
<dbReference type="InterPro" id="IPR014710">
    <property type="entry name" value="RmlC-like_jellyroll"/>
</dbReference>
<name>A0A967BIS2_9RHOB</name>
<evidence type="ECO:0000256" key="2">
    <source>
        <dbReference type="ARBA" id="ARBA00023125"/>
    </source>
</evidence>
<gene>
    <name evidence="5" type="ORF">HAT86_14305</name>
</gene>
<reference evidence="5" key="1">
    <citation type="submission" date="2020-03" db="EMBL/GenBank/DDBJ databases">
        <title>Roseovarius gahaiensis sp. nov., isolated from Gahai Saline Lake, China.</title>
        <authorList>
            <person name="Sun X."/>
        </authorList>
    </citation>
    <scope>NUCLEOTIDE SEQUENCE</scope>
    <source>
        <strain evidence="5">GH877</strain>
    </source>
</reference>
<dbReference type="Gene3D" id="2.60.120.10">
    <property type="entry name" value="Jelly Rolls"/>
    <property type="match status" value="1"/>
</dbReference>
<dbReference type="InterPro" id="IPR000595">
    <property type="entry name" value="cNMP-bd_dom"/>
</dbReference>
<feature type="domain" description="HTH crp-type" evidence="4">
    <location>
        <begin position="153"/>
        <end position="228"/>
    </location>
</feature>
<evidence type="ECO:0000313" key="6">
    <source>
        <dbReference type="Proteomes" id="UP000639775"/>
    </source>
</evidence>
<dbReference type="InterPro" id="IPR036390">
    <property type="entry name" value="WH_DNA-bd_sf"/>
</dbReference>
<evidence type="ECO:0000313" key="5">
    <source>
        <dbReference type="EMBL" id="NHQ75627.1"/>
    </source>
</evidence>
<dbReference type="GO" id="GO:0006355">
    <property type="term" value="P:regulation of DNA-templated transcription"/>
    <property type="evidence" value="ECO:0007669"/>
    <property type="project" value="InterPro"/>
</dbReference>
<dbReference type="EMBL" id="JAAORB010000040">
    <property type="protein sequence ID" value="NHQ75627.1"/>
    <property type="molecule type" value="Genomic_DNA"/>
</dbReference>
<dbReference type="SMART" id="SM00419">
    <property type="entry name" value="HTH_CRP"/>
    <property type="match status" value="1"/>
</dbReference>
<evidence type="ECO:0000259" key="4">
    <source>
        <dbReference type="PROSITE" id="PS51063"/>
    </source>
</evidence>
<evidence type="ECO:0000256" key="1">
    <source>
        <dbReference type="ARBA" id="ARBA00023015"/>
    </source>
</evidence>
<keyword evidence="2" id="KW-0238">DNA-binding</keyword>
<dbReference type="SUPFAM" id="SSF51206">
    <property type="entry name" value="cAMP-binding domain-like"/>
    <property type="match status" value="1"/>
</dbReference>
<dbReference type="PROSITE" id="PS51063">
    <property type="entry name" value="HTH_CRP_2"/>
    <property type="match status" value="1"/>
</dbReference>
<protein>
    <submittedName>
        <fullName evidence="5">Crp/Fnr family transcriptional regulator</fullName>
    </submittedName>
</protein>
<comment type="caution">
    <text evidence="5">The sequence shown here is derived from an EMBL/GenBank/DDBJ whole genome shotgun (WGS) entry which is preliminary data.</text>
</comment>
<organism evidence="5 6">
    <name type="scientific">Roseovarius gahaiensis</name>
    <dbReference type="NCBI Taxonomy" id="2716691"/>
    <lineage>
        <taxon>Bacteria</taxon>
        <taxon>Pseudomonadati</taxon>
        <taxon>Pseudomonadota</taxon>
        <taxon>Alphaproteobacteria</taxon>
        <taxon>Rhodobacterales</taxon>
        <taxon>Roseobacteraceae</taxon>
        <taxon>Roseovarius</taxon>
    </lineage>
</organism>
<keyword evidence="1" id="KW-0805">Transcription regulation</keyword>
<dbReference type="GO" id="GO:0003677">
    <property type="term" value="F:DNA binding"/>
    <property type="evidence" value="ECO:0007669"/>
    <property type="project" value="UniProtKB-KW"/>
</dbReference>
<dbReference type="InterPro" id="IPR036388">
    <property type="entry name" value="WH-like_DNA-bd_sf"/>
</dbReference>
<dbReference type="AlphaFoldDB" id="A0A967BIS2"/>
<dbReference type="Pfam" id="PF13545">
    <property type="entry name" value="HTH_Crp_2"/>
    <property type="match status" value="1"/>
</dbReference>
<dbReference type="InterPro" id="IPR018490">
    <property type="entry name" value="cNMP-bd_dom_sf"/>
</dbReference>
<evidence type="ECO:0000256" key="3">
    <source>
        <dbReference type="ARBA" id="ARBA00023163"/>
    </source>
</evidence>
<dbReference type="Proteomes" id="UP000639775">
    <property type="component" value="Unassembled WGS sequence"/>
</dbReference>
<keyword evidence="3" id="KW-0804">Transcription</keyword>
<proteinExistence type="predicted"/>
<dbReference type="SUPFAM" id="SSF46785">
    <property type="entry name" value="Winged helix' DNA-binding domain"/>
    <property type="match status" value="1"/>
</dbReference>
<dbReference type="RefSeq" id="WP_167199257.1">
    <property type="nucleotide sequence ID" value="NZ_JAAORB010000040.1"/>
</dbReference>
<accession>A0A967BIS2</accession>
<dbReference type="CDD" id="cd00038">
    <property type="entry name" value="CAP_ED"/>
    <property type="match status" value="1"/>
</dbReference>